<reference evidence="1" key="1">
    <citation type="journal article" date="2010" name="FEMS Microbiol. Ecol.">
        <title>Phylogenetic and metagenomic analysis of Verrucomicrobia in former agricultural grassland soil.</title>
        <authorList>
            <person name="Kielak A."/>
            <person name="Rodrigues J.L.M."/>
            <person name="Kuramae E.E."/>
            <person name="Chain P.S.G."/>
            <person name="van Veen J.A."/>
            <person name="Kowalchuk G.A."/>
        </authorList>
    </citation>
    <scope>NUCLEOTIDE SEQUENCE</scope>
</reference>
<sequence length="50" mass="5675">MSGHFYEWHASFKVGAEIEFFVAPKCGRAAIFESLILEFVTRLRGVQAQV</sequence>
<protein>
    <submittedName>
        <fullName evidence="1">Uncharacterized protein</fullName>
    </submittedName>
</protein>
<name>D2DXS7_9BACT</name>
<dbReference type="AlphaFoldDB" id="D2DXS7"/>
<accession>D2DXS7</accession>
<organism evidence="1">
    <name type="scientific">uncultured Verrucomicrobiota bacterium</name>
    <dbReference type="NCBI Taxonomy" id="156588"/>
    <lineage>
        <taxon>Bacteria</taxon>
        <taxon>Pseudomonadati</taxon>
        <taxon>Verrucomicrobiota</taxon>
        <taxon>environmental samples</taxon>
    </lineage>
</organism>
<dbReference type="EMBL" id="FJ872373">
    <property type="protein sequence ID" value="ACO70900.1"/>
    <property type="molecule type" value="Genomic_DNA"/>
</dbReference>
<proteinExistence type="predicted"/>
<evidence type="ECO:0000313" key="1">
    <source>
        <dbReference type="EMBL" id="ACO70900.1"/>
    </source>
</evidence>